<evidence type="ECO:0000313" key="2">
    <source>
        <dbReference type="EMBL" id="VVC76917.1"/>
    </source>
</evidence>
<dbReference type="KEGG" id="asip:AQUSIP_22440"/>
<dbReference type="Pfam" id="PF02810">
    <property type="entry name" value="SEC-C"/>
    <property type="match status" value="1"/>
</dbReference>
<organism evidence="2 3">
    <name type="scientific">Aquicella siphonis</name>
    <dbReference type="NCBI Taxonomy" id="254247"/>
    <lineage>
        <taxon>Bacteria</taxon>
        <taxon>Pseudomonadati</taxon>
        <taxon>Pseudomonadota</taxon>
        <taxon>Gammaproteobacteria</taxon>
        <taxon>Legionellales</taxon>
        <taxon>Coxiellaceae</taxon>
        <taxon>Aquicella</taxon>
    </lineage>
</organism>
<dbReference type="Pfam" id="PF17775">
    <property type="entry name" value="YchJ_M-like"/>
    <property type="match status" value="1"/>
</dbReference>
<dbReference type="AlphaFoldDB" id="A0A5E4PKI0"/>
<dbReference type="SUPFAM" id="SSF54427">
    <property type="entry name" value="NTF2-like"/>
    <property type="match status" value="1"/>
</dbReference>
<dbReference type="SUPFAM" id="SSF103642">
    <property type="entry name" value="Sec-C motif"/>
    <property type="match status" value="1"/>
</dbReference>
<evidence type="ECO:0000259" key="1">
    <source>
        <dbReference type="Pfam" id="PF17775"/>
    </source>
</evidence>
<name>A0A5E4PKI0_9COXI</name>
<reference evidence="2 3" key="1">
    <citation type="submission" date="2019-08" db="EMBL/GenBank/DDBJ databases">
        <authorList>
            <person name="Guy L."/>
        </authorList>
    </citation>
    <scope>NUCLEOTIDE SEQUENCE [LARGE SCALE GENOMIC DNA]</scope>
    <source>
        <strain evidence="2 3">SGT-108</strain>
    </source>
</reference>
<feature type="domain" description="YchJ-like middle NTF2-like" evidence="1">
    <location>
        <begin position="1"/>
        <end position="92"/>
    </location>
</feature>
<dbReference type="Proteomes" id="UP000324194">
    <property type="component" value="Chromosome 1"/>
</dbReference>
<dbReference type="PANTHER" id="PTHR33747:SF1">
    <property type="entry name" value="ADENYLATE CYCLASE-ASSOCIATED CAP C-TERMINAL DOMAIN-CONTAINING PROTEIN"/>
    <property type="match status" value="1"/>
</dbReference>
<accession>A0A5E4PKI0</accession>
<gene>
    <name evidence="2" type="ORF">AQUSIP_22440</name>
</gene>
<dbReference type="PANTHER" id="PTHR33747">
    <property type="entry name" value="UPF0225 PROTEIN SCO1677"/>
    <property type="match status" value="1"/>
</dbReference>
<keyword evidence="3" id="KW-1185">Reference proteome</keyword>
<dbReference type="InterPro" id="IPR032710">
    <property type="entry name" value="NTF2-like_dom_sf"/>
</dbReference>
<dbReference type="InterPro" id="IPR048469">
    <property type="entry name" value="YchJ-like_M"/>
</dbReference>
<sequence>MRSRYTAYTQADMDYIARTMRGAASEHFDAESAHKWAKRSRWIKLEVLHASMDGQKGFVEFRAHYSLANKLYVLHEISEFHLDQGEWYYIDGQTPPVDSAKKTISAGRNEPCPCGSGKKFKKCCGK</sequence>
<dbReference type="InterPro" id="IPR004027">
    <property type="entry name" value="SEC_C_motif"/>
</dbReference>
<proteinExistence type="predicted"/>
<dbReference type="EMBL" id="LR699119">
    <property type="protein sequence ID" value="VVC76917.1"/>
    <property type="molecule type" value="Genomic_DNA"/>
</dbReference>
<protein>
    <recommendedName>
        <fullName evidence="1">YchJ-like middle NTF2-like domain-containing protein</fullName>
    </recommendedName>
</protein>
<evidence type="ECO:0000313" key="3">
    <source>
        <dbReference type="Proteomes" id="UP000324194"/>
    </source>
</evidence>
<dbReference type="Gene3D" id="3.10.450.50">
    <property type="match status" value="1"/>
</dbReference>